<keyword evidence="9 14" id="KW-0133">Cell shape</keyword>
<keyword evidence="8 14" id="KW-0378">Hydrolase</keyword>
<feature type="transmembrane region" description="Helical" evidence="14">
    <location>
        <begin position="21"/>
        <end position="42"/>
    </location>
</feature>
<evidence type="ECO:0000256" key="4">
    <source>
        <dbReference type="ARBA" id="ARBA00022519"/>
    </source>
</evidence>
<feature type="domain" description="Penicillin-binding protein dimerisation" evidence="16">
    <location>
        <begin position="65"/>
        <end position="236"/>
    </location>
</feature>
<dbReference type="PANTHER" id="PTHR30627:SF2">
    <property type="entry name" value="PEPTIDOGLYCAN D,D-TRANSPEPTIDASE MRDA"/>
    <property type="match status" value="1"/>
</dbReference>
<evidence type="ECO:0000256" key="13">
    <source>
        <dbReference type="ARBA" id="ARBA00023316"/>
    </source>
</evidence>
<organism evidence="17 18">
    <name type="scientific">Rhodanobacter denitrificans</name>
    <dbReference type="NCBI Taxonomy" id="666685"/>
    <lineage>
        <taxon>Bacteria</taxon>
        <taxon>Pseudomonadati</taxon>
        <taxon>Pseudomonadota</taxon>
        <taxon>Gammaproteobacteria</taxon>
        <taxon>Lysobacterales</taxon>
        <taxon>Rhodanobacteraceae</taxon>
        <taxon>Rhodanobacter</taxon>
    </lineage>
</organism>
<comment type="caution">
    <text evidence="14">Lacks conserved residue(s) required for the propagation of feature annotation.</text>
</comment>
<comment type="function">
    <text evidence="14">Catalyzes cross-linking of the peptidoglycan cell wall.</text>
</comment>
<dbReference type="Gene3D" id="3.30.1390.30">
    <property type="entry name" value="Penicillin-binding protein 2a, domain 3"/>
    <property type="match status" value="1"/>
</dbReference>
<gene>
    <name evidence="14 17" type="primary">mrdA</name>
    <name evidence="17" type="ORF">DI564_03205</name>
</gene>
<dbReference type="SUPFAM" id="SSF56519">
    <property type="entry name" value="Penicillin binding protein dimerisation domain"/>
    <property type="match status" value="1"/>
</dbReference>
<dbReference type="GO" id="GO:0008658">
    <property type="term" value="F:penicillin binding"/>
    <property type="evidence" value="ECO:0007669"/>
    <property type="project" value="UniProtKB-UniRule"/>
</dbReference>
<comment type="catalytic activity">
    <reaction evidence="14">
        <text>Preferential cleavage: (Ac)2-L-Lys-D-Ala-|-D-Ala. Also transpeptidation of peptidyl-alanyl moieties that are N-acyl substituents of D-alanine.</text>
        <dbReference type="EC" id="3.4.16.4"/>
    </reaction>
</comment>
<evidence type="ECO:0000313" key="17">
    <source>
        <dbReference type="EMBL" id="PZQ18333.1"/>
    </source>
</evidence>
<keyword evidence="5 14" id="KW-0121">Carboxypeptidase</keyword>
<comment type="pathway">
    <text evidence="14">Cell wall biogenesis; peptidoglycan biosynthesis.</text>
</comment>
<evidence type="ECO:0000256" key="9">
    <source>
        <dbReference type="ARBA" id="ARBA00022960"/>
    </source>
</evidence>
<keyword evidence="4 14" id="KW-0997">Cell inner membrane</keyword>
<keyword evidence="13 14" id="KW-0961">Cell wall biogenesis/degradation</keyword>
<dbReference type="Pfam" id="PF03717">
    <property type="entry name" value="PBP_dimer"/>
    <property type="match status" value="1"/>
</dbReference>
<dbReference type="GO" id="GO:0071972">
    <property type="term" value="F:peptidoglycan L,D-transpeptidase activity"/>
    <property type="evidence" value="ECO:0007669"/>
    <property type="project" value="TreeGrafter"/>
</dbReference>
<keyword evidence="11 14" id="KW-1133">Transmembrane helix</keyword>
<dbReference type="InterPro" id="IPR050515">
    <property type="entry name" value="Beta-lactam/transpept"/>
</dbReference>
<dbReference type="Gene3D" id="3.40.710.10">
    <property type="entry name" value="DD-peptidase/beta-lactamase superfamily"/>
    <property type="match status" value="1"/>
</dbReference>
<feature type="active site" description="Acyl-ester intermediate" evidence="14">
    <location>
        <position position="327"/>
    </location>
</feature>
<keyword evidence="12 14" id="KW-0472">Membrane</keyword>
<dbReference type="InterPro" id="IPR012338">
    <property type="entry name" value="Beta-lactam/transpept-like"/>
</dbReference>
<dbReference type="InterPro" id="IPR001460">
    <property type="entry name" value="PCN-bd_Tpept"/>
</dbReference>
<keyword evidence="6 14" id="KW-0645">Protease</keyword>
<comment type="similarity">
    <text evidence="14">Belongs to the transpeptidase family. MrdA subfamily.</text>
</comment>
<evidence type="ECO:0000256" key="11">
    <source>
        <dbReference type="ARBA" id="ARBA00022989"/>
    </source>
</evidence>
<dbReference type="GO" id="GO:0071555">
    <property type="term" value="P:cell wall organization"/>
    <property type="evidence" value="ECO:0007669"/>
    <property type="project" value="UniProtKB-KW"/>
</dbReference>
<dbReference type="InterPro" id="IPR017790">
    <property type="entry name" value="Penicillin-binding_protein_2"/>
</dbReference>
<dbReference type="GO" id="GO:0008360">
    <property type="term" value="P:regulation of cell shape"/>
    <property type="evidence" value="ECO:0007669"/>
    <property type="project" value="UniProtKB-KW"/>
</dbReference>
<comment type="caution">
    <text evidence="17">The sequence shown here is derived from an EMBL/GenBank/DDBJ whole genome shotgun (WGS) entry which is preliminary data.</text>
</comment>
<accession>A0A2W5ML15</accession>
<dbReference type="GO" id="GO:0005886">
    <property type="term" value="C:plasma membrane"/>
    <property type="evidence" value="ECO:0007669"/>
    <property type="project" value="UniProtKB-SubCell"/>
</dbReference>
<evidence type="ECO:0000256" key="1">
    <source>
        <dbReference type="ARBA" id="ARBA00004167"/>
    </source>
</evidence>
<dbReference type="PANTHER" id="PTHR30627">
    <property type="entry name" value="PEPTIDOGLYCAN D,D-TRANSPEPTIDASE"/>
    <property type="match status" value="1"/>
</dbReference>
<feature type="domain" description="Penicillin-binding protein transpeptidase" evidence="15">
    <location>
        <begin position="268"/>
        <end position="608"/>
    </location>
</feature>
<dbReference type="NCBIfam" id="TIGR03423">
    <property type="entry name" value="pbp2_mrdA"/>
    <property type="match status" value="1"/>
</dbReference>
<evidence type="ECO:0000313" key="18">
    <source>
        <dbReference type="Proteomes" id="UP000249046"/>
    </source>
</evidence>
<dbReference type="EC" id="3.4.16.4" evidence="14"/>
<dbReference type="InterPro" id="IPR005311">
    <property type="entry name" value="PBP_dimer"/>
</dbReference>
<dbReference type="GO" id="GO:0009002">
    <property type="term" value="F:serine-type D-Ala-D-Ala carboxypeptidase activity"/>
    <property type="evidence" value="ECO:0007669"/>
    <property type="project" value="UniProtKB-UniRule"/>
</dbReference>
<dbReference type="UniPathway" id="UPA00219"/>
<evidence type="ECO:0000259" key="16">
    <source>
        <dbReference type="Pfam" id="PF03717"/>
    </source>
</evidence>
<protein>
    <recommendedName>
        <fullName evidence="14">Peptidoglycan D,D-transpeptidase MrdA</fullName>
        <ecNumber evidence="14">3.4.16.4</ecNumber>
    </recommendedName>
    <alternativeName>
        <fullName evidence="14">Penicillin-binding protein 2</fullName>
        <shortName evidence="14">PBP-2</shortName>
    </alternativeName>
</protein>
<evidence type="ECO:0000256" key="2">
    <source>
        <dbReference type="ARBA" id="ARBA00004236"/>
    </source>
</evidence>
<dbReference type="InterPro" id="IPR036138">
    <property type="entry name" value="PBP_dimer_sf"/>
</dbReference>
<evidence type="ECO:0000256" key="12">
    <source>
        <dbReference type="ARBA" id="ARBA00023136"/>
    </source>
</evidence>
<dbReference type="GO" id="GO:0006508">
    <property type="term" value="P:proteolysis"/>
    <property type="evidence" value="ECO:0007669"/>
    <property type="project" value="UniProtKB-KW"/>
</dbReference>
<evidence type="ECO:0000259" key="15">
    <source>
        <dbReference type="Pfam" id="PF00905"/>
    </source>
</evidence>
<dbReference type="Gene3D" id="3.90.1310.10">
    <property type="entry name" value="Penicillin-binding protein 2a (Domain 2)"/>
    <property type="match status" value="1"/>
</dbReference>
<evidence type="ECO:0000256" key="8">
    <source>
        <dbReference type="ARBA" id="ARBA00022801"/>
    </source>
</evidence>
<dbReference type="HAMAP" id="MF_02081">
    <property type="entry name" value="MrdA_transpept"/>
    <property type="match status" value="1"/>
</dbReference>
<dbReference type="SUPFAM" id="SSF56601">
    <property type="entry name" value="beta-lactamase/transpeptidase-like"/>
    <property type="match status" value="1"/>
</dbReference>
<evidence type="ECO:0000256" key="7">
    <source>
        <dbReference type="ARBA" id="ARBA00022692"/>
    </source>
</evidence>
<keyword evidence="3 14" id="KW-1003">Cell membrane</keyword>
<evidence type="ECO:0000256" key="3">
    <source>
        <dbReference type="ARBA" id="ARBA00022475"/>
    </source>
</evidence>
<evidence type="ECO:0000256" key="6">
    <source>
        <dbReference type="ARBA" id="ARBA00022670"/>
    </source>
</evidence>
<dbReference type="GO" id="GO:0009252">
    <property type="term" value="P:peptidoglycan biosynthetic process"/>
    <property type="evidence" value="ECO:0007669"/>
    <property type="project" value="UniProtKB-UniRule"/>
</dbReference>
<evidence type="ECO:0000256" key="14">
    <source>
        <dbReference type="HAMAP-Rule" id="MF_02081"/>
    </source>
</evidence>
<evidence type="ECO:0000256" key="5">
    <source>
        <dbReference type="ARBA" id="ARBA00022645"/>
    </source>
</evidence>
<dbReference type="AlphaFoldDB" id="A0A2W5ML15"/>
<proteinExistence type="inferred from homology"/>
<reference evidence="17 18" key="1">
    <citation type="submission" date="2017-08" db="EMBL/GenBank/DDBJ databases">
        <title>Infants hospitalized years apart are colonized by the same room-sourced microbial strains.</title>
        <authorList>
            <person name="Brooks B."/>
            <person name="Olm M.R."/>
            <person name="Firek B.A."/>
            <person name="Baker R."/>
            <person name="Thomas B.C."/>
            <person name="Morowitz M.J."/>
            <person name="Banfield J.F."/>
        </authorList>
    </citation>
    <scope>NUCLEOTIDE SEQUENCE [LARGE SCALE GENOMIC DNA]</scope>
    <source>
        <strain evidence="17">S2_005_003_R2_42</strain>
    </source>
</reference>
<keyword evidence="10 14" id="KW-0573">Peptidoglycan synthesis</keyword>
<evidence type="ECO:0000256" key="10">
    <source>
        <dbReference type="ARBA" id="ARBA00022984"/>
    </source>
</evidence>
<comment type="subcellular location">
    <subcellularLocation>
        <location evidence="14">Cell inner membrane</location>
        <topology evidence="14">Single-pass membrane protein</topology>
    </subcellularLocation>
    <subcellularLocation>
        <location evidence="2">Cell membrane</location>
    </subcellularLocation>
    <subcellularLocation>
        <location evidence="1">Membrane</location>
        <topology evidence="1">Single-pass membrane protein</topology>
    </subcellularLocation>
</comment>
<name>A0A2W5ML15_9GAMM</name>
<dbReference type="EMBL" id="QFPO01000003">
    <property type="protein sequence ID" value="PZQ18333.1"/>
    <property type="molecule type" value="Genomic_DNA"/>
</dbReference>
<dbReference type="Proteomes" id="UP000249046">
    <property type="component" value="Unassembled WGS sequence"/>
</dbReference>
<keyword evidence="7 14" id="KW-0812">Transmembrane</keyword>
<dbReference type="Pfam" id="PF00905">
    <property type="entry name" value="Transpeptidase"/>
    <property type="match status" value="1"/>
</dbReference>
<sequence length="629" mass="68827">MKRAHRPMKDNRHEGELFRRRAIVAFVLALLGIAGLGARFYWLQVLRHDDYSARADSNRISMRHIAPSRGLIYDRNGVLLAENVAAFRLEVVPERVADMPAMLEALGQVVALDQEDIQRFNTLRKSRRSYMSVPLRMKLAEEEIARFSVERWRFPGVDVVPYLTRSYPLGKDFGHVIGYVGRLDTDDLTRVDAARYDGTTHIGKTGIERYYEDLLHGEPGYDLVEVNANRRPLRTLERTPPTPGKNLYLSIDARLQRAAEEAFGGATGALVAIDPRNGEVLALVSVPGFDPNLFVNGISRTDYQLLLNAPDRPLFNRALIGTFEPGSTIKPFMALAGLELGVRKRGDTVFSSGEFYIPGQPRAYRDWRHGGHGRVDVVEALAQSVNTYFYSLALDLGIDRMSQYLGQFGFGAPTGIDLAGEGRGILPSREWKRGAQSQPWFPGETVIAGIGQGYWTTTPIQLAHATATLAAHGVARRPHLLKAVQDGFNAPIVEVEQPPAAASLIRDPANWALVEQGMVAVVNGPSGTARRIGEDAPYVIAGKTGTAQRFSRTESNEQALSALDARQKYKALFIAYAPVEEPRIALGLVLEFAASGSGDAAPLARRVLDAWFAAAAAPAPSQPSGAAAP</sequence>